<reference evidence="1" key="1">
    <citation type="submission" date="2016-04" db="EMBL/GenBank/DDBJ databases">
        <authorList>
            <person name="Nguyen H.D."/>
            <person name="Samba Siva P."/>
            <person name="Cullis J."/>
            <person name="Levesque C.A."/>
            <person name="Hambleton S."/>
        </authorList>
    </citation>
    <scope>NUCLEOTIDE SEQUENCE</scope>
    <source>
        <strain evidence="1">DAOMC 236426</strain>
    </source>
</reference>
<sequence length="277" mass="29877">MAANTDPSPGGPLGSIKAVLFDMDGLLIDSESLYTDIVNEVLKPYGKEQTWEIKASLMGKPEREATLTLFRALWPNPSAPEGVDPACPWTVDEFLRGRNAKLEAAFAGVKPMPGAIRLVKHLAENDVPICVATGSKRLNYNLKSANNSELFDPFAGRVICGDDARLKRGKPYPDVFLLAALEGGLKLDRELSSRIRPYGAEHDAAGFLGGEGEILVFEDGLPGVQAGLSAGMKVIWVPDPELKAIAPSAEKIGAHQVLDSLLEFKPEQWGLPAFTDK</sequence>
<comment type="caution">
    <text evidence="1">The sequence shown here is derived from an EMBL/GenBank/DDBJ whole genome shotgun (WGS) entry which is preliminary data.</text>
</comment>
<dbReference type="InterPro" id="IPR023214">
    <property type="entry name" value="HAD_sf"/>
</dbReference>
<dbReference type="PANTHER" id="PTHR18901:SF38">
    <property type="entry name" value="PSEUDOURIDINE-5'-PHOSPHATASE"/>
    <property type="match status" value="1"/>
</dbReference>
<evidence type="ECO:0000313" key="2">
    <source>
        <dbReference type="Proteomes" id="UP000077684"/>
    </source>
</evidence>
<gene>
    <name evidence="1" type="ORF">A4X06_0g4296</name>
</gene>
<dbReference type="InterPro" id="IPR023198">
    <property type="entry name" value="PGP-like_dom2"/>
</dbReference>
<dbReference type="Proteomes" id="UP000077684">
    <property type="component" value="Unassembled WGS sequence"/>
</dbReference>
<dbReference type="SFLD" id="SFLDS00003">
    <property type="entry name" value="Haloacid_Dehalogenase"/>
    <property type="match status" value="1"/>
</dbReference>
<proteinExistence type="predicted"/>
<dbReference type="FunFam" id="1.10.150.240:FF:000001">
    <property type="entry name" value="Haloacid dehalogenase-like hydrolase domain"/>
    <property type="match status" value="1"/>
</dbReference>
<evidence type="ECO:0000313" key="1">
    <source>
        <dbReference type="EMBL" id="KAE8247653.1"/>
    </source>
</evidence>
<organism evidence="1 2">
    <name type="scientific">Tilletia controversa</name>
    <name type="common">dwarf bunt fungus</name>
    <dbReference type="NCBI Taxonomy" id="13291"/>
    <lineage>
        <taxon>Eukaryota</taxon>
        <taxon>Fungi</taxon>
        <taxon>Dikarya</taxon>
        <taxon>Basidiomycota</taxon>
        <taxon>Ustilaginomycotina</taxon>
        <taxon>Exobasidiomycetes</taxon>
        <taxon>Tilletiales</taxon>
        <taxon>Tilletiaceae</taxon>
        <taxon>Tilletia</taxon>
    </lineage>
</organism>
<dbReference type="Gene3D" id="3.40.50.1000">
    <property type="entry name" value="HAD superfamily/HAD-like"/>
    <property type="match status" value="1"/>
</dbReference>
<dbReference type="SUPFAM" id="SSF56784">
    <property type="entry name" value="HAD-like"/>
    <property type="match status" value="1"/>
</dbReference>
<dbReference type="Gene3D" id="1.10.150.240">
    <property type="entry name" value="Putative phosphatase, domain 2"/>
    <property type="match status" value="1"/>
</dbReference>
<name>A0A8X7SX69_9BASI</name>
<dbReference type="AlphaFoldDB" id="A0A8X7SX69"/>
<dbReference type="Pfam" id="PF00702">
    <property type="entry name" value="Hydrolase"/>
    <property type="match status" value="1"/>
</dbReference>
<reference evidence="1" key="2">
    <citation type="journal article" date="2019" name="IMA Fungus">
        <title>Genome sequencing and comparison of five Tilletia species to identify candidate genes for the detection of regulated species infecting wheat.</title>
        <authorList>
            <person name="Nguyen H.D.T."/>
            <person name="Sultana T."/>
            <person name="Kesanakurti P."/>
            <person name="Hambleton S."/>
        </authorList>
    </citation>
    <scope>NUCLEOTIDE SEQUENCE</scope>
    <source>
        <strain evidence="1">DAOMC 236426</strain>
    </source>
</reference>
<dbReference type="InterPro" id="IPR036412">
    <property type="entry name" value="HAD-like_sf"/>
</dbReference>
<dbReference type="SFLD" id="SFLDG01129">
    <property type="entry name" value="C1.5:_HAD__Beta-PGM__Phosphata"/>
    <property type="match status" value="1"/>
</dbReference>
<dbReference type="GO" id="GO:0016791">
    <property type="term" value="F:phosphatase activity"/>
    <property type="evidence" value="ECO:0007669"/>
    <property type="project" value="TreeGrafter"/>
</dbReference>
<accession>A0A8X7SX69</accession>
<protein>
    <submittedName>
        <fullName evidence="1">Uncharacterized protein</fullName>
    </submittedName>
</protein>
<dbReference type="EMBL" id="LWDE02000443">
    <property type="protein sequence ID" value="KAE8247653.1"/>
    <property type="molecule type" value="Genomic_DNA"/>
</dbReference>
<keyword evidence="2" id="KW-1185">Reference proteome</keyword>
<dbReference type="PANTHER" id="PTHR18901">
    <property type="entry name" value="2-DEOXYGLUCOSE-6-PHOSPHATE PHOSPHATASE 2"/>
    <property type="match status" value="1"/>
</dbReference>